<evidence type="ECO:0000256" key="1">
    <source>
        <dbReference type="SAM" id="MobiDB-lite"/>
    </source>
</evidence>
<dbReference type="RefSeq" id="WP_246092036.1">
    <property type="nucleotide sequence ID" value="NZ_BAAAKX010000013.1"/>
</dbReference>
<gene>
    <name evidence="6" type="ORF">FB474_0835</name>
</gene>
<evidence type="ECO:0000259" key="5">
    <source>
        <dbReference type="Pfam" id="PF20990"/>
    </source>
</evidence>
<feature type="region of interest" description="Disordered" evidence="1">
    <location>
        <begin position="609"/>
        <end position="639"/>
    </location>
</feature>
<organism evidence="6 7">
    <name type="scientific">Oryzihumus leptocrescens</name>
    <dbReference type="NCBI Taxonomy" id="297536"/>
    <lineage>
        <taxon>Bacteria</taxon>
        <taxon>Bacillati</taxon>
        <taxon>Actinomycetota</taxon>
        <taxon>Actinomycetes</taxon>
        <taxon>Micrococcales</taxon>
        <taxon>Intrasporangiaceae</taxon>
        <taxon>Oryzihumus</taxon>
    </lineage>
</organism>
<keyword evidence="2" id="KW-0812">Transmembrane</keyword>
<proteinExistence type="predicted"/>
<feature type="compositionally biased region" description="Gly residues" evidence="1">
    <location>
        <begin position="617"/>
        <end position="639"/>
    </location>
</feature>
<dbReference type="InterPro" id="IPR018702">
    <property type="entry name" value="DUF2207"/>
</dbReference>
<sequence>MGTRGRLRALLGVLVALGVLLGLPTAALAADTEHIVSFTAAYDVQADGGMDVTETLVWDFGGGEHHGIKRYVITSQGYQNSTTQHRVYEMSDVSASSPSGAPADVDVSQLGANTVIRVGDPNQTVQGTQTYVIRYHLAHVVNGFPDHVELFWNVTGDQTSVPTDKVSVTVHGPAAVTKAACYYGEQGSKAQCTAQPGATATFSAGPIPAYQQVSVVSSFPTTVFTNTSPDLRSGGTDTSGSFSEGGSTLSPGAARTVSLLGVGAGITVPVLAAALMGFLVWTRGRDEQYAGLTPGLTPAGGAEGQVVRGSRPGAVAVQFQPPQGVQPGMVGTIIDETANTIDVSATVVDLAVRGFLTVREVPGTGMFSRTDWELTALPPPAGEELLTYEQVLLGGIFRESNPVMLSALKNHFAPILSSVQSDMYAEVVRRGWFRKSPQSQRRVWTGLGMALVIVGVGSGWFFGLNSSAVDARAGLGLPIPSGIILAAGLVVAGLIVNLLGRRMAARTATGSAVLAQSLGFKQYLLTAEANQIAFDEAANIFSRYLPFAIVFGVADRWAKVFADVAQAAAAAGQTMVMPSWYVFGPGGFGGFQDIANGVDSFSTTASGTFTSTPGSSGSSGFGGGGFSGGGGGGGGSGSW</sequence>
<feature type="domain" description="Predicted membrane protein YciQ-like C-terminal" evidence="5">
    <location>
        <begin position="319"/>
        <end position="561"/>
    </location>
</feature>
<keyword evidence="2" id="KW-0472">Membrane</keyword>
<feature type="transmembrane region" description="Helical" evidence="2">
    <location>
        <begin position="443"/>
        <end position="463"/>
    </location>
</feature>
<feature type="chain" id="PRO_5022023276" evidence="3">
    <location>
        <begin position="30"/>
        <end position="639"/>
    </location>
</feature>
<accession>A0A542ZGN5</accession>
<feature type="region of interest" description="Disordered" evidence="1">
    <location>
        <begin position="226"/>
        <end position="248"/>
    </location>
</feature>
<comment type="caution">
    <text evidence="6">The sequence shown here is derived from an EMBL/GenBank/DDBJ whole genome shotgun (WGS) entry which is preliminary data.</text>
</comment>
<feature type="signal peptide" evidence="3">
    <location>
        <begin position="1"/>
        <end position="29"/>
    </location>
</feature>
<keyword evidence="2" id="KW-1133">Transmembrane helix</keyword>
<name>A0A542ZGN5_9MICO</name>
<protein>
    <submittedName>
        <fullName evidence="6">Putative membrane protein DUF2207</fullName>
    </submittedName>
</protein>
<dbReference type="InterPro" id="IPR048389">
    <property type="entry name" value="YciQ-like_C"/>
</dbReference>
<keyword evidence="3" id="KW-0732">Signal</keyword>
<dbReference type="Pfam" id="PF20990">
    <property type="entry name" value="DUF2207_C"/>
    <property type="match status" value="1"/>
</dbReference>
<evidence type="ECO:0000313" key="7">
    <source>
        <dbReference type="Proteomes" id="UP000319514"/>
    </source>
</evidence>
<evidence type="ECO:0000259" key="4">
    <source>
        <dbReference type="Pfam" id="PF09972"/>
    </source>
</evidence>
<feature type="domain" description="DUF2207" evidence="4">
    <location>
        <begin position="35"/>
        <end position="219"/>
    </location>
</feature>
<keyword evidence="7" id="KW-1185">Reference proteome</keyword>
<feature type="transmembrane region" description="Helical" evidence="2">
    <location>
        <begin position="257"/>
        <end position="281"/>
    </location>
</feature>
<evidence type="ECO:0000313" key="6">
    <source>
        <dbReference type="EMBL" id="TQL59481.1"/>
    </source>
</evidence>
<dbReference type="AlphaFoldDB" id="A0A542ZGN5"/>
<dbReference type="EMBL" id="VFOQ01000001">
    <property type="protein sequence ID" value="TQL59481.1"/>
    <property type="molecule type" value="Genomic_DNA"/>
</dbReference>
<feature type="compositionally biased region" description="Polar residues" evidence="1">
    <location>
        <begin position="235"/>
        <end position="248"/>
    </location>
</feature>
<dbReference type="Pfam" id="PF09972">
    <property type="entry name" value="DUF2207"/>
    <property type="match status" value="1"/>
</dbReference>
<evidence type="ECO:0000256" key="2">
    <source>
        <dbReference type="SAM" id="Phobius"/>
    </source>
</evidence>
<evidence type="ECO:0000256" key="3">
    <source>
        <dbReference type="SAM" id="SignalP"/>
    </source>
</evidence>
<dbReference type="Proteomes" id="UP000319514">
    <property type="component" value="Unassembled WGS sequence"/>
</dbReference>
<feature type="transmembrane region" description="Helical" evidence="2">
    <location>
        <begin position="475"/>
        <end position="499"/>
    </location>
</feature>
<reference evidence="6 7" key="1">
    <citation type="submission" date="2019-06" db="EMBL/GenBank/DDBJ databases">
        <title>Sequencing the genomes of 1000 actinobacteria strains.</title>
        <authorList>
            <person name="Klenk H.-P."/>
        </authorList>
    </citation>
    <scope>NUCLEOTIDE SEQUENCE [LARGE SCALE GENOMIC DNA]</scope>
    <source>
        <strain evidence="6 7">DSM 18082</strain>
    </source>
</reference>